<proteinExistence type="predicted"/>
<sequence length="136" mass="15518">MHILGDYEVASGKRSKREVFSFLQEKVDARLRGWQGKLMSQARKELMVKAVTSAIPMFLMNCFKLPYGIIDILNNYMAMFYWGNAEDEKELGRLLDGVIFLREERFLLRERDGELGMAGASTCGRSHGYQGAQISI</sequence>
<name>A0AAV3P0F2_LITER</name>
<accession>A0AAV3P0F2</accession>
<comment type="caution">
    <text evidence="1">The sequence shown here is derived from an EMBL/GenBank/DDBJ whole genome shotgun (WGS) entry which is preliminary data.</text>
</comment>
<dbReference type="EMBL" id="BAABME010031274">
    <property type="protein sequence ID" value="GAA0145074.1"/>
    <property type="molecule type" value="Genomic_DNA"/>
</dbReference>
<dbReference type="PANTHER" id="PTHR33116:SF86">
    <property type="entry name" value="REVERSE TRANSCRIPTASE DOMAIN-CONTAINING PROTEIN"/>
    <property type="match status" value="1"/>
</dbReference>
<evidence type="ECO:0000313" key="1">
    <source>
        <dbReference type="EMBL" id="GAA0145074.1"/>
    </source>
</evidence>
<dbReference type="Proteomes" id="UP001454036">
    <property type="component" value="Unassembled WGS sequence"/>
</dbReference>
<keyword evidence="2" id="KW-1185">Reference proteome</keyword>
<dbReference type="AlphaFoldDB" id="A0AAV3P0F2"/>
<protein>
    <submittedName>
        <fullName evidence="1">Uncharacterized protein</fullName>
    </submittedName>
</protein>
<organism evidence="1 2">
    <name type="scientific">Lithospermum erythrorhizon</name>
    <name type="common">Purple gromwell</name>
    <name type="synonym">Lithospermum officinale var. erythrorhizon</name>
    <dbReference type="NCBI Taxonomy" id="34254"/>
    <lineage>
        <taxon>Eukaryota</taxon>
        <taxon>Viridiplantae</taxon>
        <taxon>Streptophyta</taxon>
        <taxon>Embryophyta</taxon>
        <taxon>Tracheophyta</taxon>
        <taxon>Spermatophyta</taxon>
        <taxon>Magnoliopsida</taxon>
        <taxon>eudicotyledons</taxon>
        <taxon>Gunneridae</taxon>
        <taxon>Pentapetalae</taxon>
        <taxon>asterids</taxon>
        <taxon>lamiids</taxon>
        <taxon>Boraginales</taxon>
        <taxon>Boraginaceae</taxon>
        <taxon>Boraginoideae</taxon>
        <taxon>Lithospermeae</taxon>
        <taxon>Lithospermum</taxon>
    </lineage>
</organism>
<gene>
    <name evidence="1" type="ORF">LIER_42841</name>
</gene>
<evidence type="ECO:0000313" key="2">
    <source>
        <dbReference type="Proteomes" id="UP001454036"/>
    </source>
</evidence>
<dbReference type="PANTHER" id="PTHR33116">
    <property type="entry name" value="REVERSE TRANSCRIPTASE ZINC-BINDING DOMAIN-CONTAINING PROTEIN-RELATED-RELATED"/>
    <property type="match status" value="1"/>
</dbReference>
<reference evidence="1 2" key="1">
    <citation type="submission" date="2024-01" db="EMBL/GenBank/DDBJ databases">
        <title>The complete chloroplast genome sequence of Lithospermum erythrorhizon: insights into the phylogenetic relationship among Boraginaceae species and the maternal lineages of purple gromwells.</title>
        <authorList>
            <person name="Okada T."/>
            <person name="Watanabe K."/>
        </authorList>
    </citation>
    <scope>NUCLEOTIDE SEQUENCE [LARGE SCALE GENOMIC DNA]</scope>
</reference>